<dbReference type="CDD" id="cd13128">
    <property type="entry name" value="MATE_Wzx_like"/>
    <property type="match status" value="1"/>
</dbReference>
<keyword evidence="3 6" id="KW-0812">Transmembrane</keyword>
<dbReference type="PANTHER" id="PTHR30250:SF11">
    <property type="entry name" value="O-ANTIGEN TRANSPORTER-RELATED"/>
    <property type="match status" value="1"/>
</dbReference>
<dbReference type="GO" id="GO:0005886">
    <property type="term" value="C:plasma membrane"/>
    <property type="evidence" value="ECO:0007669"/>
    <property type="project" value="UniProtKB-SubCell"/>
</dbReference>
<evidence type="ECO:0000256" key="5">
    <source>
        <dbReference type="ARBA" id="ARBA00023136"/>
    </source>
</evidence>
<feature type="transmembrane region" description="Helical" evidence="6">
    <location>
        <begin position="326"/>
        <end position="348"/>
    </location>
</feature>
<dbReference type="Pfam" id="PF13440">
    <property type="entry name" value="Polysacc_synt_3"/>
    <property type="match status" value="1"/>
</dbReference>
<feature type="transmembrane region" description="Helical" evidence="6">
    <location>
        <begin position="292"/>
        <end position="314"/>
    </location>
</feature>
<feature type="transmembrane region" description="Helical" evidence="6">
    <location>
        <begin position="113"/>
        <end position="132"/>
    </location>
</feature>
<reference evidence="7 8" key="1">
    <citation type="journal article" date="2016" name="Nat. Commun.">
        <title>Thousands of microbial genomes shed light on interconnected biogeochemical processes in an aquifer system.</title>
        <authorList>
            <person name="Anantharaman K."/>
            <person name="Brown C.T."/>
            <person name="Hug L.A."/>
            <person name="Sharon I."/>
            <person name="Castelle C.J."/>
            <person name="Probst A.J."/>
            <person name="Thomas B.C."/>
            <person name="Singh A."/>
            <person name="Wilkins M.J."/>
            <person name="Karaoz U."/>
            <person name="Brodie E.L."/>
            <person name="Williams K.H."/>
            <person name="Hubbard S.S."/>
            <person name="Banfield J.F."/>
        </authorList>
    </citation>
    <scope>NUCLEOTIDE SEQUENCE [LARGE SCALE GENOMIC DNA]</scope>
</reference>
<comment type="subcellular location">
    <subcellularLocation>
        <location evidence="1">Cell membrane</location>
        <topology evidence="1">Multi-pass membrane protein</topology>
    </subcellularLocation>
</comment>
<evidence type="ECO:0000256" key="6">
    <source>
        <dbReference type="SAM" id="Phobius"/>
    </source>
</evidence>
<dbReference type="InterPro" id="IPR050833">
    <property type="entry name" value="Poly_Biosynth_Transport"/>
</dbReference>
<feature type="transmembrane region" description="Helical" evidence="6">
    <location>
        <begin position="84"/>
        <end position="107"/>
    </location>
</feature>
<proteinExistence type="predicted"/>
<evidence type="ECO:0000313" key="8">
    <source>
        <dbReference type="Proteomes" id="UP000177126"/>
    </source>
</evidence>
<evidence type="ECO:0000256" key="4">
    <source>
        <dbReference type="ARBA" id="ARBA00022989"/>
    </source>
</evidence>
<feature type="transmembrane region" description="Helical" evidence="6">
    <location>
        <begin position="212"/>
        <end position="228"/>
    </location>
</feature>
<keyword evidence="4 6" id="KW-1133">Transmembrane helix</keyword>
<gene>
    <name evidence="7" type="ORF">A3B04_03735</name>
</gene>
<evidence type="ECO:0000256" key="2">
    <source>
        <dbReference type="ARBA" id="ARBA00022475"/>
    </source>
</evidence>
<protein>
    <submittedName>
        <fullName evidence="7">Uncharacterized protein</fullName>
    </submittedName>
</protein>
<evidence type="ECO:0000313" key="7">
    <source>
        <dbReference type="EMBL" id="OGZ41279.1"/>
    </source>
</evidence>
<feature type="transmembrane region" description="Helical" evidence="6">
    <location>
        <begin position="438"/>
        <end position="455"/>
    </location>
</feature>
<feature type="transmembrane region" description="Helical" evidence="6">
    <location>
        <begin position="355"/>
        <end position="374"/>
    </location>
</feature>
<feature type="transmembrane region" description="Helical" evidence="6">
    <location>
        <begin position="144"/>
        <end position="163"/>
    </location>
</feature>
<keyword evidence="5 6" id="KW-0472">Membrane</keyword>
<feature type="transmembrane region" description="Helical" evidence="6">
    <location>
        <begin position="414"/>
        <end position="432"/>
    </location>
</feature>
<dbReference type="Proteomes" id="UP000177126">
    <property type="component" value="Unassembled WGS sequence"/>
</dbReference>
<keyword evidence="2" id="KW-1003">Cell membrane</keyword>
<feature type="transmembrane region" description="Helical" evidence="6">
    <location>
        <begin position="380"/>
        <end position="402"/>
    </location>
</feature>
<dbReference type="AlphaFoldDB" id="A0A1G2FT66"/>
<feature type="transmembrane region" description="Helical" evidence="6">
    <location>
        <begin position="169"/>
        <end position="191"/>
    </location>
</feature>
<dbReference type="EMBL" id="MHNF01000015">
    <property type="protein sequence ID" value="OGZ41279.1"/>
    <property type="molecule type" value="Genomic_DNA"/>
</dbReference>
<accession>A0A1G2FT66</accession>
<sequence length="474" mass="52391">MLAKKIAVNTIISAGARVAGTLLALLTIGLITRYLTKTEWGEYSIILTFGGIGAVLADMGLYQLMVREISKPDSDEGRVARNIFTLRLISGFFIFAAASLASLLFPYSGQARLGIAVGMIGFWFLANSQVLMGLFQKYLQMDKVAMAELIGRVVQLSLTWVLIQLGYSFLFLVSALSISGLANFLLIFWWARKYCRLRLEFDWSYWKNILSQSYPLAIASVLVMIYFSSDSLFLSALKPAADVGIYRLSYKILESLIFFPAMFVGLIMPLLSNSAKSDPAKFKTIFQHGSDILMIFAIPLVLGTFILSPAIINLLGGGKYSESAPIFNILIAAVGIIFFGTLFSYVLIALEKQKSLLWISAVGAVFNVVANLIFIPRYSYYAAAATTVLTETLVAILMAAAIYRFFHWLPSFKIVLKCLLASLAMVAVLWLLSGYNLGILFVVALAVYFSALYLLRGFSKAEILDLIKREEGKL</sequence>
<evidence type="ECO:0000256" key="3">
    <source>
        <dbReference type="ARBA" id="ARBA00022692"/>
    </source>
</evidence>
<comment type="caution">
    <text evidence="7">The sequence shown here is derived from an EMBL/GenBank/DDBJ whole genome shotgun (WGS) entry which is preliminary data.</text>
</comment>
<feature type="transmembrane region" description="Helical" evidence="6">
    <location>
        <begin position="248"/>
        <end position="271"/>
    </location>
</feature>
<dbReference type="PANTHER" id="PTHR30250">
    <property type="entry name" value="PST FAMILY PREDICTED COLANIC ACID TRANSPORTER"/>
    <property type="match status" value="1"/>
</dbReference>
<evidence type="ECO:0000256" key="1">
    <source>
        <dbReference type="ARBA" id="ARBA00004651"/>
    </source>
</evidence>
<feature type="transmembrane region" description="Helical" evidence="6">
    <location>
        <begin position="43"/>
        <end position="64"/>
    </location>
</feature>
<name>A0A1G2FT66_9BACT</name>
<organism evidence="7 8">
    <name type="scientific">Candidatus Portnoybacteria bacterium RIFCSPLOWO2_02_FULL_39_11</name>
    <dbReference type="NCBI Taxonomy" id="1802001"/>
    <lineage>
        <taxon>Bacteria</taxon>
        <taxon>Candidatus Portnoyibacteriota</taxon>
    </lineage>
</organism>
<feature type="transmembrane region" description="Helical" evidence="6">
    <location>
        <begin position="7"/>
        <end position="31"/>
    </location>
</feature>